<proteinExistence type="inferred from homology"/>
<comment type="similarity">
    <text evidence="2">Belongs to the Iojap/RsfS family.</text>
</comment>
<comment type="function">
    <text evidence="4">Required for normal mitochondrial ribosome function and mitochondrial translation. May play a role in ribosome biogenesis by preventing premature association of the 28S and 39S ribosomal subunits. Interacts with mitochondrial ribosomal protein uL14m (MRPL14), probably blocking formation of intersubunit bridge B8, preventing association of the 28S and 39S ribosomal subunits. Addition to isolated mitochondrial ribosomal subunits partially inhibits translation, probably by interfering with the association of the 28S and 39S ribosomal subunits and the formation of functional ribosomes. May also participate in the assembly and/or regulation of the stability of the large subunit of the mitochondrial ribosome. May function as a ribosomal silencing factor.</text>
</comment>
<dbReference type="InterPro" id="IPR004394">
    <property type="entry name" value="Iojap/RsfS/C7orf30"/>
</dbReference>
<evidence type="ECO:0000313" key="6">
    <source>
        <dbReference type="EMBL" id="KAK6622962.1"/>
    </source>
</evidence>
<dbReference type="FunFam" id="3.30.460.10:FF:000018">
    <property type="entry name" value="Mitochondrial assembly of ribosomal large subunit 1"/>
    <property type="match status" value="1"/>
</dbReference>
<dbReference type="Proteomes" id="UP001372834">
    <property type="component" value="Unassembled WGS sequence"/>
</dbReference>
<dbReference type="AlphaFoldDB" id="A0AAN8NUX6"/>
<evidence type="ECO:0000313" key="7">
    <source>
        <dbReference type="Proteomes" id="UP001372834"/>
    </source>
</evidence>
<comment type="caution">
    <text evidence="6">The sequence shown here is derived from an EMBL/GenBank/DDBJ whole genome shotgun (WGS) entry which is preliminary data.</text>
</comment>
<accession>A0AAN8NUX6</accession>
<dbReference type="SUPFAM" id="SSF81301">
    <property type="entry name" value="Nucleotidyltransferase"/>
    <property type="match status" value="1"/>
</dbReference>
<dbReference type="PANTHER" id="PTHR21043:SF0">
    <property type="entry name" value="MITOCHONDRIAL ASSEMBLY OF RIBOSOMAL LARGE SUBUNIT PROTEIN 1"/>
    <property type="match status" value="1"/>
</dbReference>
<sequence length="251" mass="29115">MFRNAAQKLRFLQRNTIKSNKLLIKKDARLLTTTPIRWKTKDPDLKEMLRVEVPNTISSKYEPFSEETAPIILDIEEERRKVGDEAIEDVVYDEFAGINMKRGLTGVYDIEDLVELLRRENAVDMFVARIPKEFQYADYIIVVTGKSNRHMVAMAEFVRKVFKRKMSKGDIIPKIEGKNSKDWIALDLSNIVLHIMSASAREYYDIETLWAVGKEFDTLSQQKTQLDGLLKDYSKMLAELTPDITEKEETN</sequence>
<evidence type="ECO:0000256" key="3">
    <source>
        <dbReference type="ARBA" id="ARBA00023128"/>
    </source>
</evidence>
<evidence type="ECO:0000256" key="4">
    <source>
        <dbReference type="ARBA" id="ARBA00053669"/>
    </source>
</evidence>
<dbReference type="GO" id="GO:0043023">
    <property type="term" value="F:ribosomal large subunit binding"/>
    <property type="evidence" value="ECO:0007669"/>
    <property type="project" value="TreeGrafter"/>
</dbReference>
<dbReference type="GO" id="GO:0017148">
    <property type="term" value="P:negative regulation of translation"/>
    <property type="evidence" value="ECO:0007669"/>
    <property type="project" value="TreeGrafter"/>
</dbReference>
<comment type="subcellular location">
    <subcellularLocation>
        <location evidence="1">Mitochondrion</location>
    </subcellularLocation>
</comment>
<reference evidence="6 7" key="1">
    <citation type="submission" date="2023-10" db="EMBL/GenBank/DDBJ databases">
        <title>Genomes of two closely related lineages of the louse Polyplax serrata with different host specificities.</title>
        <authorList>
            <person name="Martinu J."/>
            <person name="Tarabai H."/>
            <person name="Stefka J."/>
            <person name="Hypsa V."/>
        </authorList>
    </citation>
    <scope>NUCLEOTIDE SEQUENCE [LARGE SCALE GENOMIC DNA]</scope>
    <source>
        <strain evidence="6">HR10_N</strain>
    </source>
</reference>
<dbReference type="GO" id="GO:0005739">
    <property type="term" value="C:mitochondrion"/>
    <property type="evidence" value="ECO:0007669"/>
    <property type="project" value="UniProtKB-SubCell"/>
</dbReference>
<name>A0AAN8NUX6_POLSC</name>
<evidence type="ECO:0000256" key="1">
    <source>
        <dbReference type="ARBA" id="ARBA00004173"/>
    </source>
</evidence>
<dbReference type="InterPro" id="IPR043519">
    <property type="entry name" value="NT_sf"/>
</dbReference>
<dbReference type="NCBIfam" id="TIGR00090">
    <property type="entry name" value="rsfS_iojap_ybeB"/>
    <property type="match status" value="1"/>
</dbReference>
<dbReference type="Gene3D" id="3.30.460.10">
    <property type="entry name" value="Beta Polymerase, domain 2"/>
    <property type="match status" value="1"/>
</dbReference>
<keyword evidence="3" id="KW-0496">Mitochondrion</keyword>
<evidence type="ECO:0000256" key="2">
    <source>
        <dbReference type="ARBA" id="ARBA00010574"/>
    </source>
</evidence>
<organism evidence="6 7">
    <name type="scientific">Polyplax serrata</name>
    <name type="common">Common mouse louse</name>
    <dbReference type="NCBI Taxonomy" id="468196"/>
    <lineage>
        <taxon>Eukaryota</taxon>
        <taxon>Metazoa</taxon>
        <taxon>Ecdysozoa</taxon>
        <taxon>Arthropoda</taxon>
        <taxon>Hexapoda</taxon>
        <taxon>Insecta</taxon>
        <taxon>Pterygota</taxon>
        <taxon>Neoptera</taxon>
        <taxon>Paraneoptera</taxon>
        <taxon>Psocodea</taxon>
        <taxon>Troctomorpha</taxon>
        <taxon>Phthiraptera</taxon>
        <taxon>Anoplura</taxon>
        <taxon>Polyplacidae</taxon>
        <taxon>Polyplax</taxon>
    </lineage>
</organism>
<evidence type="ECO:0000256" key="5">
    <source>
        <dbReference type="ARBA" id="ARBA00073331"/>
    </source>
</evidence>
<dbReference type="Pfam" id="PF02410">
    <property type="entry name" value="RsfS"/>
    <property type="match status" value="1"/>
</dbReference>
<dbReference type="HAMAP" id="MF_01477">
    <property type="entry name" value="Iojap_RsfS"/>
    <property type="match status" value="1"/>
</dbReference>
<dbReference type="PANTHER" id="PTHR21043">
    <property type="entry name" value="IOJAP SUPERFAMILY ORTHOLOG"/>
    <property type="match status" value="1"/>
</dbReference>
<protein>
    <recommendedName>
        <fullName evidence="5">Mitochondrial assembly of ribosomal large subunit protein 1</fullName>
    </recommendedName>
</protein>
<gene>
    <name evidence="6" type="ORF">RUM43_008814</name>
</gene>
<dbReference type="GO" id="GO:0090071">
    <property type="term" value="P:negative regulation of ribosome biogenesis"/>
    <property type="evidence" value="ECO:0007669"/>
    <property type="project" value="TreeGrafter"/>
</dbReference>
<dbReference type="EMBL" id="JAWJWE010000038">
    <property type="protein sequence ID" value="KAK6622962.1"/>
    <property type="molecule type" value="Genomic_DNA"/>
</dbReference>